<protein>
    <submittedName>
        <fullName evidence="2">Class I SAM-dependent methyltransferase</fullName>
    </submittedName>
</protein>
<keyword evidence="2" id="KW-0808">Transferase</keyword>
<name>A0A540VNM4_9GAMM</name>
<sequence length="192" mass="20956">MRGVEQVPWLYDALIRLFPGLARWRSELMRQARGRVLEVGCGTGLGLRELAGQTERVWGIDPAAGSLQRAAGRVPSAGLAVASAEYLPFADESFDCVVSSLVFCSVGDPERGLAEIRRVLAPGGFLLMFEHVQARSQPFAGLLNTIQPAWTTITGGCHPNRHTECIVENAGFRIDPDSRRASGLMRMFLAYP</sequence>
<dbReference type="InterPro" id="IPR029063">
    <property type="entry name" value="SAM-dependent_MTases_sf"/>
</dbReference>
<dbReference type="GO" id="GO:0008757">
    <property type="term" value="F:S-adenosylmethionine-dependent methyltransferase activity"/>
    <property type="evidence" value="ECO:0007669"/>
    <property type="project" value="InterPro"/>
</dbReference>
<reference evidence="2 3" key="1">
    <citation type="submission" date="2019-06" db="EMBL/GenBank/DDBJ databases">
        <title>Metagenome assembled Genome of Spiribacter salinus SL48-SHIP from the microbial mat of Salt Lake 48 (Novosibirsk region, Russia).</title>
        <authorList>
            <person name="Shipova A."/>
            <person name="Rozanov A.S."/>
            <person name="Bryanskaya A.V."/>
            <person name="Peltek S.E."/>
        </authorList>
    </citation>
    <scope>NUCLEOTIDE SEQUENCE [LARGE SCALE GENOMIC DNA]</scope>
    <source>
        <strain evidence="2">SL48-SHIP-2</strain>
    </source>
</reference>
<accession>A0A540VNM4</accession>
<evidence type="ECO:0000259" key="1">
    <source>
        <dbReference type="Pfam" id="PF08241"/>
    </source>
</evidence>
<evidence type="ECO:0000313" key="2">
    <source>
        <dbReference type="EMBL" id="TQE98370.1"/>
    </source>
</evidence>
<dbReference type="InterPro" id="IPR013216">
    <property type="entry name" value="Methyltransf_11"/>
</dbReference>
<dbReference type="PANTHER" id="PTHR45036">
    <property type="entry name" value="METHYLTRANSFERASE LIKE 7B"/>
    <property type="match status" value="1"/>
</dbReference>
<dbReference type="Gene3D" id="3.40.50.150">
    <property type="entry name" value="Vaccinia Virus protein VP39"/>
    <property type="match status" value="1"/>
</dbReference>
<proteinExistence type="predicted"/>
<dbReference type="SUPFAM" id="SSF53335">
    <property type="entry name" value="S-adenosyl-L-methionine-dependent methyltransferases"/>
    <property type="match status" value="1"/>
</dbReference>
<dbReference type="Pfam" id="PF08241">
    <property type="entry name" value="Methyltransf_11"/>
    <property type="match status" value="1"/>
</dbReference>
<gene>
    <name evidence="2" type="ORF">FKY71_14185</name>
</gene>
<dbReference type="CDD" id="cd02440">
    <property type="entry name" value="AdoMet_MTases"/>
    <property type="match status" value="1"/>
</dbReference>
<dbReference type="Proteomes" id="UP000315400">
    <property type="component" value="Unassembled WGS sequence"/>
</dbReference>
<dbReference type="PANTHER" id="PTHR45036:SF1">
    <property type="entry name" value="METHYLTRANSFERASE LIKE 7A"/>
    <property type="match status" value="1"/>
</dbReference>
<organism evidence="2 3">
    <name type="scientific">Spiribacter salinus</name>
    <dbReference type="NCBI Taxonomy" id="1335746"/>
    <lineage>
        <taxon>Bacteria</taxon>
        <taxon>Pseudomonadati</taxon>
        <taxon>Pseudomonadota</taxon>
        <taxon>Gammaproteobacteria</taxon>
        <taxon>Chromatiales</taxon>
        <taxon>Ectothiorhodospiraceae</taxon>
        <taxon>Spiribacter</taxon>
    </lineage>
</organism>
<evidence type="ECO:0000313" key="3">
    <source>
        <dbReference type="Proteomes" id="UP000315400"/>
    </source>
</evidence>
<keyword evidence="2" id="KW-0489">Methyltransferase</keyword>
<dbReference type="EMBL" id="VIFK01000215">
    <property type="protein sequence ID" value="TQE98370.1"/>
    <property type="molecule type" value="Genomic_DNA"/>
</dbReference>
<dbReference type="GO" id="GO:0032259">
    <property type="term" value="P:methylation"/>
    <property type="evidence" value="ECO:0007669"/>
    <property type="project" value="UniProtKB-KW"/>
</dbReference>
<dbReference type="InterPro" id="IPR052356">
    <property type="entry name" value="Thiol_S-MT"/>
</dbReference>
<comment type="caution">
    <text evidence="2">The sequence shown here is derived from an EMBL/GenBank/DDBJ whole genome shotgun (WGS) entry which is preliminary data.</text>
</comment>
<dbReference type="AlphaFoldDB" id="A0A540VNM4"/>
<feature type="domain" description="Methyltransferase type 11" evidence="1">
    <location>
        <begin position="37"/>
        <end position="127"/>
    </location>
</feature>